<evidence type="ECO:0000256" key="6">
    <source>
        <dbReference type="ARBA" id="ARBA00022490"/>
    </source>
</evidence>
<evidence type="ECO:0000256" key="8">
    <source>
        <dbReference type="ARBA" id="ARBA00023242"/>
    </source>
</evidence>
<comment type="pathway">
    <text evidence="3">tRNA modification; 5-methoxycarbonylmethyl-2-thiouridine-tRNA biosynthesis.</text>
</comment>
<keyword evidence="7" id="KW-0819">tRNA processing</keyword>
<dbReference type="Pfam" id="PF05625">
    <property type="entry name" value="PAXNEB"/>
    <property type="match status" value="1"/>
</dbReference>
<dbReference type="InterPro" id="IPR027417">
    <property type="entry name" value="P-loop_NTPase"/>
</dbReference>
<feature type="region of interest" description="Disordered" evidence="9">
    <location>
        <begin position="395"/>
        <end position="432"/>
    </location>
</feature>
<dbReference type="Gene3D" id="3.40.50.300">
    <property type="entry name" value="P-loop containing nucleotide triphosphate hydrolases"/>
    <property type="match status" value="1"/>
</dbReference>
<keyword evidence="11" id="KW-1185">Reference proteome</keyword>
<gene>
    <name evidence="10" type="ORF">CYCCA115_LOCUS12536</name>
</gene>
<feature type="compositionally biased region" description="Gly residues" evidence="9">
    <location>
        <begin position="395"/>
        <end position="405"/>
    </location>
</feature>
<keyword evidence="6" id="KW-0963">Cytoplasm</keyword>
<comment type="subcellular location">
    <subcellularLocation>
        <location evidence="2">Cytoplasm</location>
    </subcellularLocation>
    <subcellularLocation>
        <location evidence="1">Nucleus</location>
    </subcellularLocation>
</comment>
<dbReference type="AlphaFoldDB" id="A0AAD2FRC8"/>
<protein>
    <recommendedName>
        <fullName evidence="5">Elongator complex protein 4</fullName>
    </recommendedName>
</protein>
<accession>A0AAD2FRC8</accession>
<evidence type="ECO:0000256" key="3">
    <source>
        <dbReference type="ARBA" id="ARBA00005043"/>
    </source>
</evidence>
<dbReference type="PANTHER" id="PTHR12896">
    <property type="entry name" value="PAX6 NEIGHBOR PROTEIN PAXNEB"/>
    <property type="match status" value="1"/>
</dbReference>
<dbReference type="PANTHER" id="PTHR12896:SF1">
    <property type="entry name" value="ELONGATOR COMPLEX PROTEIN 4"/>
    <property type="match status" value="1"/>
</dbReference>
<dbReference type="InterPro" id="IPR008728">
    <property type="entry name" value="Elongator_complex_protein_4"/>
</dbReference>
<comment type="similarity">
    <text evidence="4">Belongs to the ELP4 family.</text>
</comment>
<evidence type="ECO:0000256" key="4">
    <source>
        <dbReference type="ARBA" id="ARBA00007573"/>
    </source>
</evidence>
<reference evidence="10" key="1">
    <citation type="submission" date="2023-08" db="EMBL/GenBank/DDBJ databases">
        <authorList>
            <person name="Audoor S."/>
            <person name="Bilcke G."/>
        </authorList>
    </citation>
    <scope>NUCLEOTIDE SEQUENCE</scope>
</reference>
<name>A0AAD2FRC8_9STRA</name>
<dbReference type="EMBL" id="CAKOGP040001762">
    <property type="protein sequence ID" value="CAJ1950332.1"/>
    <property type="molecule type" value="Genomic_DNA"/>
</dbReference>
<comment type="caution">
    <text evidence="10">The sequence shown here is derived from an EMBL/GenBank/DDBJ whole genome shotgun (WGS) entry which is preliminary data.</text>
</comment>
<evidence type="ECO:0000256" key="5">
    <source>
        <dbReference type="ARBA" id="ARBA00020265"/>
    </source>
</evidence>
<evidence type="ECO:0000256" key="1">
    <source>
        <dbReference type="ARBA" id="ARBA00004123"/>
    </source>
</evidence>
<evidence type="ECO:0000313" key="11">
    <source>
        <dbReference type="Proteomes" id="UP001295423"/>
    </source>
</evidence>
<keyword evidence="8" id="KW-0539">Nucleus</keyword>
<evidence type="ECO:0000256" key="9">
    <source>
        <dbReference type="SAM" id="MobiDB-lite"/>
    </source>
</evidence>
<evidence type="ECO:0000256" key="7">
    <source>
        <dbReference type="ARBA" id="ARBA00022694"/>
    </source>
</evidence>
<evidence type="ECO:0000256" key="2">
    <source>
        <dbReference type="ARBA" id="ARBA00004496"/>
    </source>
</evidence>
<dbReference type="GO" id="GO:0002098">
    <property type="term" value="P:tRNA wobble uridine modification"/>
    <property type="evidence" value="ECO:0007669"/>
    <property type="project" value="InterPro"/>
</dbReference>
<dbReference type="GO" id="GO:0008023">
    <property type="term" value="C:transcription elongation factor complex"/>
    <property type="evidence" value="ECO:0007669"/>
    <property type="project" value="TreeGrafter"/>
</dbReference>
<proteinExistence type="inferred from homology"/>
<feature type="compositionally biased region" description="Polar residues" evidence="9">
    <location>
        <begin position="417"/>
        <end position="432"/>
    </location>
</feature>
<dbReference type="GO" id="GO:0005737">
    <property type="term" value="C:cytoplasm"/>
    <property type="evidence" value="ECO:0007669"/>
    <property type="project" value="UniProtKB-SubCell"/>
</dbReference>
<dbReference type="Proteomes" id="UP001295423">
    <property type="component" value="Unassembled WGS sequence"/>
</dbReference>
<evidence type="ECO:0000313" key="10">
    <source>
        <dbReference type="EMBL" id="CAJ1950332.1"/>
    </source>
</evidence>
<dbReference type="GO" id="GO:0033588">
    <property type="term" value="C:elongator holoenzyme complex"/>
    <property type="evidence" value="ECO:0007669"/>
    <property type="project" value="InterPro"/>
</dbReference>
<sequence length="432" mass="47283">MSSFRRLGRGAKSSTVSARSPQQLIALQGVKPWTGGIHLTSVGLNQLDNVLGGGQPIGTCIFLEDDRWTRDLAHSLLKYWCAEAVSQDQNLVFPVVEDSSPSPFAVSTQTTKGRNIVSDEIFRLLMALPRNLHWVKTQEQQSASPSTIDTPSALSVLEEDDQGENFEEGLEIAWQYKKSVQEKMLAQPFIQQRSQSSSSNAFCHSYDLSARMTDQKALNPADYIVRIRDLGGCCKLSPGILLFRELVSLLKKNEGKAFRMVLYNTNPALMSVALPLFLSHVRKHKVAVVLLVYSQPSKDYKSLSRLSGTCDVVLKTEGFSARRIHPPPPEFRLLQGILTISKISTVTSAAATGGGFFGDISFSKRPAAFVYGFKRDRRKLHISLLHIPPEDYARGGGSVGSGVRSGAGTNPEKKKTQTFGCASNSGGSALDF</sequence>
<organism evidence="10 11">
    <name type="scientific">Cylindrotheca closterium</name>
    <dbReference type="NCBI Taxonomy" id="2856"/>
    <lineage>
        <taxon>Eukaryota</taxon>
        <taxon>Sar</taxon>
        <taxon>Stramenopiles</taxon>
        <taxon>Ochrophyta</taxon>
        <taxon>Bacillariophyta</taxon>
        <taxon>Bacillariophyceae</taxon>
        <taxon>Bacillariophycidae</taxon>
        <taxon>Bacillariales</taxon>
        <taxon>Bacillariaceae</taxon>
        <taxon>Cylindrotheca</taxon>
    </lineage>
</organism>